<accession>A0A6J7EHE3</accession>
<reference evidence="1" key="1">
    <citation type="submission" date="2020-05" db="EMBL/GenBank/DDBJ databases">
        <authorList>
            <person name="Chiriac C."/>
            <person name="Salcher M."/>
            <person name="Ghai R."/>
            <person name="Kavagutti S V."/>
        </authorList>
    </citation>
    <scope>NUCLEOTIDE SEQUENCE</scope>
</reference>
<sequence>MAMPWSTPNSAKKIGACSRIGRHEASGFVPVSLYSFIISCDWRSLSPLYFFWISFICGWISCRLRCDLICLTKRGIRAMRMTMTRPTIEKVQVQPLAGFMKVLSSWWNWTRIQLTPSRSQSRMNMISLASVV</sequence>
<name>A0A6J7EHE3_9ZZZZ</name>
<gene>
    <name evidence="1" type="ORF">UFOPK3402_01133</name>
</gene>
<evidence type="ECO:0000313" key="1">
    <source>
        <dbReference type="EMBL" id="CAB4879073.1"/>
    </source>
</evidence>
<protein>
    <submittedName>
        <fullName evidence="1">Unannotated protein</fullName>
    </submittedName>
</protein>
<organism evidence="1">
    <name type="scientific">freshwater metagenome</name>
    <dbReference type="NCBI Taxonomy" id="449393"/>
    <lineage>
        <taxon>unclassified sequences</taxon>
        <taxon>metagenomes</taxon>
        <taxon>ecological metagenomes</taxon>
    </lineage>
</organism>
<dbReference type="AlphaFoldDB" id="A0A6J7EHE3"/>
<dbReference type="EMBL" id="CAFBLS010000134">
    <property type="protein sequence ID" value="CAB4879073.1"/>
    <property type="molecule type" value="Genomic_DNA"/>
</dbReference>
<proteinExistence type="predicted"/>